<evidence type="ECO:0008006" key="3">
    <source>
        <dbReference type="Google" id="ProtNLM"/>
    </source>
</evidence>
<organism evidence="1 2">
    <name type="scientific">Micromonospora sonneratiae</name>
    <dbReference type="NCBI Taxonomy" id="1184706"/>
    <lineage>
        <taxon>Bacteria</taxon>
        <taxon>Bacillati</taxon>
        <taxon>Actinomycetota</taxon>
        <taxon>Actinomycetes</taxon>
        <taxon>Micromonosporales</taxon>
        <taxon>Micromonosporaceae</taxon>
        <taxon>Micromonospora</taxon>
    </lineage>
</organism>
<keyword evidence="2" id="KW-1185">Reference proteome</keyword>
<dbReference type="Proteomes" id="UP001597260">
    <property type="component" value="Unassembled WGS sequence"/>
</dbReference>
<reference evidence="2" key="1">
    <citation type="journal article" date="2019" name="Int. J. Syst. Evol. Microbiol.">
        <title>The Global Catalogue of Microorganisms (GCM) 10K type strain sequencing project: providing services to taxonomists for standard genome sequencing and annotation.</title>
        <authorList>
            <consortium name="The Broad Institute Genomics Platform"/>
            <consortium name="The Broad Institute Genome Sequencing Center for Infectious Disease"/>
            <person name="Wu L."/>
            <person name="Ma J."/>
        </authorList>
    </citation>
    <scope>NUCLEOTIDE SEQUENCE [LARGE SCALE GENOMIC DNA]</scope>
    <source>
        <strain evidence="2">JCM 31037</strain>
    </source>
</reference>
<sequence length="154" mass="16349">MGSWRLDDDDALLTELRDALRAADSVPAEFLTAARGAWAWRNVDEELAVAQLAFDSACDMEPAGLTRSGSGSRTLAFSSGDVLVEIEVTSTGVIGQLSPASGGRVTARTSRGTFDESTIDPAGYFTLRVPPSEPVRLDAHTSGYHVATSWVCLT</sequence>
<dbReference type="EMBL" id="JBHTMP010000060">
    <property type="protein sequence ID" value="MFD1324869.1"/>
    <property type="molecule type" value="Genomic_DNA"/>
</dbReference>
<proteinExistence type="predicted"/>
<evidence type="ECO:0000313" key="2">
    <source>
        <dbReference type="Proteomes" id="UP001597260"/>
    </source>
</evidence>
<accession>A0ABW3YNT4</accession>
<protein>
    <recommendedName>
        <fullName evidence="3">Carboxypeptidase regulatory-like domain-containing protein</fullName>
    </recommendedName>
</protein>
<name>A0ABW3YNT4_9ACTN</name>
<evidence type="ECO:0000313" key="1">
    <source>
        <dbReference type="EMBL" id="MFD1324869.1"/>
    </source>
</evidence>
<gene>
    <name evidence="1" type="ORF">ACFQ4H_27665</name>
</gene>
<dbReference type="RefSeq" id="WP_377576209.1">
    <property type="nucleotide sequence ID" value="NZ_JBHTMP010000060.1"/>
</dbReference>
<comment type="caution">
    <text evidence="1">The sequence shown here is derived from an EMBL/GenBank/DDBJ whole genome shotgun (WGS) entry which is preliminary data.</text>
</comment>